<dbReference type="PROSITE" id="PS50069">
    <property type="entry name" value="CULLIN_2"/>
    <property type="match status" value="1"/>
</dbReference>
<reference evidence="4 5" key="1">
    <citation type="submission" date="2017-12" db="EMBL/GenBank/DDBJ databases">
        <authorList>
            <person name="Pombert J.-F."/>
            <person name="Haag K.L."/>
            <person name="Ebert D."/>
        </authorList>
    </citation>
    <scope>NUCLEOTIDE SEQUENCE [LARGE SCALE GENOMIC DNA]</scope>
    <source>
        <strain evidence="4">IL-BN-2</strain>
    </source>
</reference>
<dbReference type="AlphaFoldDB" id="A0A4Q9KX23"/>
<dbReference type="InterPro" id="IPR045093">
    <property type="entry name" value="Cullin"/>
</dbReference>
<dbReference type="SMART" id="SM00182">
    <property type="entry name" value="CULLIN"/>
    <property type="match status" value="1"/>
</dbReference>
<dbReference type="GO" id="GO:0006511">
    <property type="term" value="P:ubiquitin-dependent protein catabolic process"/>
    <property type="evidence" value="ECO:0007669"/>
    <property type="project" value="InterPro"/>
</dbReference>
<dbReference type="Pfam" id="PF00888">
    <property type="entry name" value="Cullin"/>
    <property type="match status" value="1"/>
</dbReference>
<dbReference type="InterPro" id="IPR016158">
    <property type="entry name" value="Cullin_homology"/>
</dbReference>
<dbReference type="Gene3D" id="3.30.230.130">
    <property type="entry name" value="Cullin, Chain C, Domain 2"/>
    <property type="match status" value="1"/>
</dbReference>
<evidence type="ECO:0000313" key="4">
    <source>
        <dbReference type="EMBL" id="TBT99453.1"/>
    </source>
</evidence>
<gene>
    <name evidence="4" type="ORF">CWI39_2017p0010</name>
</gene>
<accession>A0A4Q9KX23</accession>
<comment type="caution">
    <text evidence="4">The sequence shown here is derived from an EMBL/GenBank/DDBJ whole genome shotgun (WGS) entry which is preliminary data.</text>
</comment>
<evidence type="ECO:0000313" key="5">
    <source>
        <dbReference type="Proteomes" id="UP000293045"/>
    </source>
</evidence>
<dbReference type="Proteomes" id="UP000293045">
    <property type="component" value="Unassembled WGS sequence"/>
</dbReference>
<dbReference type="SUPFAM" id="SSF46785">
    <property type="entry name" value="Winged helix' DNA-binding domain"/>
    <property type="match status" value="1"/>
</dbReference>
<dbReference type="PANTHER" id="PTHR11932">
    <property type="entry name" value="CULLIN"/>
    <property type="match status" value="1"/>
</dbReference>
<organism evidence="4 5">
    <name type="scientific">Hamiltosporidium magnivora</name>
    <dbReference type="NCBI Taxonomy" id="148818"/>
    <lineage>
        <taxon>Eukaryota</taxon>
        <taxon>Fungi</taxon>
        <taxon>Fungi incertae sedis</taxon>
        <taxon>Microsporidia</taxon>
        <taxon>Dubosqiidae</taxon>
        <taxon>Hamiltosporidium</taxon>
    </lineage>
</organism>
<dbReference type="GO" id="GO:0031625">
    <property type="term" value="F:ubiquitin protein ligase binding"/>
    <property type="evidence" value="ECO:0007669"/>
    <property type="project" value="InterPro"/>
</dbReference>
<dbReference type="InterPro" id="IPR036390">
    <property type="entry name" value="WH_DNA-bd_sf"/>
</dbReference>
<name>A0A4Q9KX23_9MICR</name>
<dbReference type="InterPro" id="IPR036317">
    <property type="entry name" value="Cullin_homology_sf"/>
</dbReference>
<evidence type="ECO:0000256" key="1">
    <source>
        <dbReference type="PROSITE-ProRule" id="PRU00330"/>
    </source>
</evidence>
<evidence type="ECO:0000259" key="3">
    <source>
        <dbReference type="PROSITE" id="PS50069"/>
    </source>
</evidence>
<dbReference type="VEuPathDB" id="MicrosporidiaDB:CWI39_2017p0010"/>
<protein>
    <recommendedName>
        <fullName evidence="3">Cullin family profile domain-containing protein</fullName>
    </recommendedName>
</protein>
<feature type="domain" description="Cullin family profile" evidence="3">
    <location>
        <begin position="469"/>
        <end position="667"/>
    </location>
</feature>
<dbReference type="Gene3D" id="1.20.1310.10">
    <property type="entry name" value="Cullin Repeats"/>
    <property type="match status" value="1"/>
</dbReference>
<dbReference type="SUPFAM" id="SSF75632">
    <property type="entry name" value="Cullin homology domain"/>
    <property type="match status" value="1"/>
</dbReference>
<comment type="similarity">
    <text evidence="1 2">Belongs to the cullin family.</text>
</comment>
<proteinExistence type="inferred from homology"/>
<dbReference type="VEuPathDB" id="MicrosporidiaDB:CWI36_0137p0010"/>
<dbReference type="EMBL" id="PIXR01002017">
    <property type="protein sequence ID" value="TBT99453.1"/>
    <property type="molecule type" value="Genomic_DNA"/>
</dbReference>
<evidence type="ECO:0000256" key="2">
    <source>
        <dbReference type="RuleBase" id="RU003829"/>
    </source>
</evidence>
<dbReference type="InterPro" id="IPR001373">
    <property type="entry name" value="Cullin_N"/>
</dbReference>
<sequence>MNEVIQILPKKDENYREKMWKEIKIFIKLHSTDKNNYIYGIHTLLQNISLQNDSSYFYKKIIKYLKRLIKIQNITLKNISTDGLNYCKFLEQIIIFDNISQKYLNILLNLFSSVNFDIYKMKMEGNHFYRYRNKNVFEYKHSKIYKKYLKLHIDSINISLKELVKSYKRNKSIDTTVLSNTFKILQNNHFFRKSFYIIKKYLVRKYVCELRSILKTEVSNETLKRFLGANSRFTYNSAKENIGAFYVEQVNKLLFIERKTSYLSDVFHIIEKSALKKLFSESVFTEKYFKNIVNTPELQTLNNILFNVNLQDNFIERLKNFFKNEILRIKNYQDFFIVFYEMNILYLKMIENGVGSNENIKKILDECIDNFISEKQSVTILGTIWYLNRFVIKFYEILNQENKIFSLEESFYEEKDDNSEDKSSSISCETTIIRSNDYGNFRSGIRRRKTITIDEESEGYSVFGKKPDYVSDVLKENKLEDKILNENILEEMEGELNVLIKICTYVFYKVSEKEQFEETYREFLGNRLLGKKFVNLQIEDKIIKGFKSLIHKHYTHKMEVMVTDFKNRKTFLNSEILEMKMCRWPEYENCDTVWPSELLKLEEKYTKKVNKEFPRVKFTWMNCLSSCVVAINNFEIGMSVIQYLILKKISEKKRISKLELENQISIEFFDQNFCKMCDANVILEENNEYFVNFNISTNLNIIPTNFKIKMTENESPDENEFETQKLKTRLNSIIMSKMKSQKILQKNELINQCSETLGCSNEQCEETIEILIYKGYLGLDGNILNYIP</sequence>